<gene>
    <name evidence="2" type="ORF">CHYS00102_LOCUS18737</name>
</gene>
<dbReference type="AlphaFoldDB" id="A0A7S1FUN4"/>
<feature type="compositionally biased region" description="Basic and acidic residues" evidence="1">
    <location>
        <begin position="160"/>
        <end position="171"/>
    </location>
</feature>
<reference evidence="2" key="1">
    <citation type="submission" date="2021-01" db="EMBL/GenBank/DDBJ databases">
        <authorList>
            <person name="Corre E."/>
            <person name="Pelletier E."/>
            <person name="Niang G."/>
            <person name="Scheremetjew M."/>
            <person name="Finn R."/>
            <person name="Kale V."/>
            <person name="Holt S."/>
            <person name="Cochrane G."/>
            <person name="Meng A."/>
            <person name="Brown T."/>
            <person name="Cohen L."/>
        </authorList>
    </citation>
    <scope>NUCLEOTIDE SEQUENCE</scope>
    <source>
        <strain evidence="2">308</strain>
    </source>
</reference>
<name>A0A7S1FUN4_9STRA</name>
<feature type="compositionally biased region" description="Low complexity" evidence="1">
    <location>
        <begin position="178"/>
        <end position="190"/>
    </location>
</feature>
<feature type="compositionally biased region" description="Acidic residues" evidence="1">
    <location>
        <begin position="105"/>
        <end position="115"/>
    </location>
</feature>
<evidence type="ECO:0000256" key="1">
    <source>
        <dbReference type="SAM" id="MobiDB-lite"/>
    </source>
</evidence>
<protein>
    <submittedName>
        <fullName evidence="2">Uncharacterized protein</fullName>
    </submittedName>
</protein>
<feature type="compositionally biased region" description="Basic residues" evidence="1">
    <location>
        <begin position="135"/>
        <end position="144"/>
    </location>
</feature>
<feature type="compositionally biased region" description="Low complexity" evidence="1">
    <location>
        <begin position="145"/>
        <end position="156"/>
    </location>
</feature>
<dbReference type="EMBL" id="HBFR01026054">
    <property type="protein sequence ID" value="CAD8891531.1"/>
    <property type="molecule type" value="Transcribed_RNA"/>
</dbReference>
<accession>A0A7S1FUN4</accession>
<sequence>MIPRAYRVVPSPITAAVFLLLHFRHSPILLPTDGSSISPTPRVHIRPRPRSRRSAVLPGFVFPCRRFSADTGAKVRGRRRYVMALGALSSNRLVRNVGFQRTKDGEDDDDGDSGTDDTPRKKERKNKQGGSAKAARAKPAKKTSKSSPSGSSPPSSTWVERIERVIEDRTTQLETDVSSSASSASSSSSSPRWSFGGRTLSEMDPMPRSFLKSSALQKKEDKNDIPSLASITSLLDKMLLEPSSDSKIAFTTPNVANVEPHHAYYTHQTLAMSLLDHNAQSSHVPTSRRRRYVHLIFGKRLVDDRVTAEYASRIRVAVRLLETCPARPSLICFCGDVGGGNHISDAAAGYALFRQMCLYRGIDLKGIDVVQINSANAGKGIQMAVEETRARLASGRWLKEVEAAVATDGEEDEYEDDDDETGAVSLQFSDEYFEDYDYANGASGGRPGALRCRRFDVHFVLISSEYHLCNFNDVHLRSPRQSLLKPMDDLKNISSTLRAPRVNKDAEEFGYEVKPSWSFHYNTYPFIYSRNDAIAFLGKCYVLAQELTPLLVNIKGVVEKKEFFQRENYFTLTAVRRSLVERAEELHRPRRSLRIGLDISTYNKDVVRSSEGIDVVLERATASLGRCTDLVRPAGLFQRSVPMGDWTGALKEARWSVEEISRTCNPDQPLNHAEWMGEVVRGGDSMPAEADDVVEAILGGGGEDIL</sequence>
<organism evidence="2">
    <name type="scientific">Corethron hystrix</name>
    <dbReference type="NCBI Taxonomy" id="216773"/>
    <lineage>
        <taxon>Eukaryota</taxon>
        <taxon>Sar</taxon>
        <taxon>Stramenopiles</taxon>
        <taxon>Ochrophyta</taxon>
        <taxon>Bacillariophyta</taxon>
        <taxon>Coscinodiscophyceae</taxon>
        <taxon>Corethrophycidae</taxon>
        <taxon>Corethrales</taxon>
        <taxon>Corethraceae</taxon>
        <taxon>Corethron</taxon>
    </lineage>
</organism>
<feature type="region of interest" description="Disordered" evidence="1">
    <location>
        <begin position="99"/>
        <end position="207"/>
    </location>
</feature>
<proteinExistence type="predicted"/>
<evidence type="ECO:0000313" key="2">
    <source>
        <dbReference type="EMBL" id="CAD8891531.1"/>
    </source>
</evidence>